<evidence type="ECO:0000313" key="2">
    <source>
        <dbReference type="EMBL" id="SGZ46257.1"/>
    </source>
</evidence>
<feature type="region of interest" description="Disordered" evidence="1">
    <location>
        <begin position="203"/>
        <end position="238"/>
    </location>
</feature>
<keyword evidence="3" id="KW-1185">Reference proteome</keyword>
<dbReference type="STRING" id="45354.A0A1L0B9Y2"/>
<feature type="compositionally biased region" description="Low complexity" evidence="1">
    <location>
        <begin position="149"/>
        <end position="173"/>
    </location>
</feature>
<feature type="compositionally biased region" description="Polar residues" evidence="1">
    <location>
        <begin position="17"/>
        <end position="34"/>
    </location>
</feature>
<reference evidence="2 3" key="1">
    <citation type="submission" date="2016-10" db="EMBL/GenBank/DDBJ databases">
        <authorList>
            <person name="de Groot N.N."/>
        </authorList>
    </citation>
    <scope>NUCLEOTIDE SEQUENCE [LARGE SCALE GENOMIC DNA]</scope>
    <source>
        <strain evidence="2 3">CBS 141442</strain>
    </source>
</reference>
<sequence length="525" mass="55292">MPLMSSPATPTAEPMGSSVSLRASTSMAANTSMGSAHHGNPVASAATGGSMAKYAKIQPAIAIKPKPSVQVPVQKSTFNPRYDPLSSTSTLLNDEALGNINTLRKWVLPPRPRPGRKPTTAAASPAPVVADKSLYKKKLKMLKREDPKASVPATPVAGPGAGTPSSSSSGASPGAIGIGLSPASRIGGSLPKLLLKGNNLALSSSSGTRPSIFTSGTSFDAPGASGIPTTASGASSATIGPASISGSFTSTESAAKISYARDASDSSVRPLQPAQKQVSDLQSMYLARLKEQELIRNYIEVLTNQIKELKFVQSGVITFDALNSDGSNKPKLTLPQPSEQLDTINNVNDLDKFLAHLTTQSNVIHSVTKKFLGNSLNQESHLQLQIGYYLDLRARSNSPTANPKFEGSKQPLALPAFPKSISSFTPSLLRPLKMNLFDAEEEVIDVDILNEGDSLLPTSGFSDRLKLEEAQLGGSDPDYLNLSGSPEQKVAQVPQKKFKKIGCGFCNNETPCVCFDADNIFGEPK</sequence>
<organism evidence="2 3">
    <name type="scientific">Sungouiella intermedia</name>
    <dbReference type="NCBI Taxonomy" id="45354"/>
    <lineage>
        <taxon>Eukaryota</taxon>
        <taxon>Fungi</taxon>
        <taxon>Dikarya</taxon>
        <taxon>Ascomycota</taxon>
        <taxon>Saccharomycotina</taxon>
        <taxon>Pichiomycetes</taxon>
        <taxon>Metschnikowiaceae</taxon>
        <taxon>Sungouiella</taxon>
    </lineage>
</organism>
<accession>A0A1L0B9Y2</accession>
<feature type="region of interest" description="Disordered" evidence="1">
    <location>
        <begin position="1"/>
        <end position="44"/>
    </location>
</feature>
<gene>
    <name evidence="2" type="ORF">SAMEA4029010_CIC11G00000001499</name>
</gene>
<dbReference type="Proteomes" id="UP000182334">
    <property type="component" value="Chromosome I"/>
</dbReference>
<feature type="region of interest" description="Disordered" evidence="1">
    <location>
        <begin position="142"/>
        <end position="173"/>
    </location>
</feature>
<feature type="compositionally biased region" description="Polar residues" evidence="1">
    <location>
        <begin position="227"/>
        <end position="238"/>
    </location>
</feature>
<protein>
    <submittedName>
        <fullName evidence="2">CIC11C00000001499</fullName>
    </submittedName>
</protein>
<dbReference type="EMBL" id="LT635756">
    <property type="protein sequence ID" value="SGZ46257.1"/>
    <property type="molecule type" value="Genomic_DNA"/>
</dbReference>
<dbReference type="OrthoDB" id="5374328at2759"/>
<evidence type="ECO:0000313" key="3">
    <source>
        <dbReference type="Proteomes" id="UP000182334"/>
    </source>
</evidence>
<feature type="compositionally biased region" description="Polar residues" evidence="1">
    <location>
        <begin position="203"/>
        <end position="218"/>
    </location>
</feature>
<name>A0A1L0B9Y2_9ASCO</name>
<dbReference type="AlphaFoldDB" id="A0A1L0B9Y2"/>
<evidence type="ECO:0000256" key="1">
    <source>
        <dbReference type="SAM" id="MobiDB-lite"/>
    </source>
</evidence>
<proteinExistence type="predicted"/>